<keyword evidence="2" id="KW-1185">Reference proteome</keyword>
<proteinExistence type="predicted"/>
<evidence type="ECO:0000313" key="1">
    <source>
        <dbReference type="EMBL" id="ANF58252.1"/>
    </source>
</evidence>
<accession>A0A172YGS4</accession>
<dbReference type="EMBL" id="CP015243">
    <property type="protein sequence ID" value="ANF58252.1"/>
    <property type="molecule type" value="Genomic_DNA"/>
</dbReference>
<evidence type="ECO:0000313" key="2">
    <source>
        <dbReference type="Proteomes" id="UP000077875"/>
    </source>
</evidence>
<sequence>MDIDFASCSGIWSFSATRMSSAFLPERLLNGPLLCVLTLCARVFIRISLKTPPNVFGPCILAGESSRLMMRALSSADAGKCSSPAPMVAEGIGSVERGASLVMD</sequence>
<dbReference type="KEGG" id="haa:A5892_12870"/>
<dbReference type="AlphaFoldDB" id="A0A172YGS4"/>
<name>A0A172YGS4_9GAMM</name>
<organism evidence="1 2">
    <name type="scientific">Halotalea alkalilenta</name>
    <dbReference type="NCBI Taxonomy" id="376489"/>
    <lineage>
        <taxon>Bacteria</taxon>
        <taxon>Pseudomonadati</taxon>
        <taxon>Pseudomonadota</taxon>
        <taxon>Gammaproteobacteria</taxon>
        <taxon>Oceanospirillales</taxon>
        <taxon>Halomonadaceae</taxon>
        <taxon>Halotalea</taxon>
    </lineage>
</organism>
<dbReference type="Proteomes" id="UP000077875">
    <property type="component" value="Chromosome"/>
</dbReference>
<protein>
    <submittedName>
        <fullName evidence="1">Uncharacterized protein</fullName>
    </submittedName>
</protein>
<reference evidence="1 2" key="1">
    <citation type="submission" date="2016-04" db="EMBL/GenBank/DDBJ databases">
        <title>Complete Genome Sequence of Halotalea alkalilenta IHB B 13600.</title>
        <authorList>
            <person name="Swarnkar M.K."/>
            <person name="Sharma A."/>
            <person name="Kaushal K."/>
            <person name="Soni R."/>
            <person name="Rana S."/>
            <person name="Singh A.K."/>
            <person name="Gulati A."/>
        </authorList>
    </citation>
    <scope>NUCLEOTIDE SEQUENCE [LARGE SCALE GENOMIC DNA]</scope>
    <source>
        <strain evidence="1 2">IHB B 13600</strain>
    </source>
</reference>
<dbReference type="STRING" id="376489.A5892_12870"/>
<gene>
    <name evidence="1" type="ORF">A5892_12870</name>
</gene>